<evidence type="ECO:0000259" key="6">
    <source>
        <dbReference type="Pfam" id="PF02517"/>
    </source>
</evidence>
<feature type="domain" description="CAAX prenyl protease 2/Lysostaphin resistance protein A-like" evidence="6">
    <location>
        <begin position="612"/>
        <end position="698"/>
    </location>
</feature>
<proteinExistence type="predicted"/>
<dbReference type="Pfam" id="PF02517">
    <property type="entry name" value="Rce1-like"/>
    <property type="match status" value="1"/>
</dbReference>
<dbReference type="GO" id="GO:0004175">
    <property type="term" value="F:endopeptidase activity"/>
    <property type="evidence" value="ECO:0007669"/>
    <property type="project" value="UniProtKB-ARBA"/>
</dbReference>
<feature type="transmembrane region" description="Helical" evidence="5">
    <location>
        <begin position="729"/>
        <end position="749"/>
    </location>
</feature>
<feature type="transmembrane region" description="Helical" evidence="5">
    <location>
        <begin position="646"/>
        <end position="663"/>
    </location>
</feature>
<dbReference type="PANTHER" id="PTHR43471">
    <property type="entry name" value="ABC TRANSPORTER PERMEASE"/>
    <property type="match status" value="1"/>
</dbReference>
<evidence type="ECO:0008006" key="10">
    <source>
        <dbReference type="Google" id="ProtNLM"/>
    </source>
</evidence>
<feature type="domain" description="ABC-2 type transporter transmembrane" evidence="7">
    <location>
        <begin position="22"/>
        <end position="444"/>
    </location>
</feature>
<evidence type="ECO:0000256" key="1">
    <source>
        <dbReference type="ARBA" id="ARBA00004141"/>
    </source>
</evidence>
<feature type="transmembrane region" description="Helical" evidence="5">
    <location>
        <begin position="343"/>
        <end position="368"/>
    </location>
</feature>
<sequence>MQFKNVKLIYLREMRDQLRDRRTLFLIAVLPLLLYPLLGTSFFQLTQFLQKVEARVLVVGSRQLRSAEWLPPLIEDDRFAQPLFDQAEWHEKIEVLTPRDFPDLADDLRKGKDLPTDGKQEPISADEAAFDAAAKELLDSGRVEAILVFPNGFEERLVEVRRALVERTAAAGTSFPSPIILYNSPDDKSQVTQLRVLQVLQRWRGEVTEQNLNASNVPVEATTPFELFPRDVAQAQQRQAAVWSKVLPFFVFIWALTGAFYPAVDLCAGEKERGTLETLLTSPALRREIVWGKLLTVMTFSVVTAILNLGSLGLTGKFVIDNLSKTGAFNAIDALSLPPLPSLLWLAVALIPISALFSALCLACAAFARSTKEGQYYLMPIMLVTMPLMMLPMSPGVELNLGNSFVPVTGMVLLLRSVIEGQYAEALRFVVPVLAVTFICCMLAIRWAEEQFNRESVLFRESERLELGRWLVHLVRDRQATPSFAQASLCVALILIVQFFVSLSAAAPDEFTFAFLAKMLIVSQLACVFAPAILMTIMLTREPARTLLLQRTPRWGHLFGVVALALALHPVVVRAAEYIGSLYPIPEATVHAAQQIEGALNSVPDMWIVPGWLIALALMALLPAVCEELAFRGFVLSGFRHVGHKWWAIVLSAVAFGFVHTFLHQKISATMMGVIIGYVAVQTESIWPCILLHTVHNSLQLSVHKAAQIATANPESPLAFLLSGEDPLIYRWPTVALCAAIAASILWNLHGVRHSRTAEEQLEEARQQQGRRSGVPA</sequence>
<feature type="transmembrane region" description="Helical" evidence="5">
    <location>
        <begin position="555"/>
        <end position="576"/>
    </location>
</feature>
<keyword evidence="9" id="KW-1185">Reference proteome</keyword>
<dbReference type="InterPro" id="IPR003675">
    <property type="entry name" value="Rce1/LyrA-like_dom"/>
</dbReference>
<evidence type="ECO:0000256" key="5">
    <source>
        <dbReference type="SAM" id="Phobius"/>
    </source>
</evidence>
<dbReference type="GO" id="GO:0080120">
    <property type="term" value="P:CAAX-box protein maturation"/>
    <property type="evidence" value="ECO:0007669"/>
    <property type="project" value="UniProtKB-ARBA"/>
</dbReference>
<evidence type="ECO:0000259" key="7">
    <source>
        <dbReference type="Pfam" id="PF12698"/>
    </source>
</evidence>
<comment type="subcellular location">
    <subcellularLocation>
        <location evidence="1">Membrane</location>
        <topology evidence="1">Multi-pass membrane protein</topology>
    </subcellularLocation>
</comment>
<feature type="transmembrane region" description="Helical" evidence="5">
    <location>
        <begin position="246"/>
        <end position="268"/>
    </location>
</feature>
<dbReference type="NCBIfam" id="NF041647">
    <property type="entry name" value="ABC_perm_CPBP"/>
    <property type="match status" value="1"/>
</dbReference>
<organism evidence="8 9">
    <name type="scientific">Lacipirellula parvula</name>
    <dbReference type="NCBI Taxonomy" id="2650471"/>
    <lineage>
        <taxon>Bacteria</taxon>
        <taxon>Pseudomonadati</taxon>
        <taxon>Planctomycetota</taxon>
        <taxon>Planctomycetia</taxon>
        <taxon>Pirellulales</taxon>
        <taxon>Lacipirellulaceae</taxon>
        <taxon>Lacipirellula</taxon>
    </lineage>
</organism>
<dbReference type="Proteomes" id="UP000326837">
    <property type="component" value="Chromosome"/>
</dbReference>
<keyword evidence="4 5" id="KW-0472">Membrane</keyword>
<dbReference type="InterPro" id="IPR013525">
    <property type="entry name" value="ABC2_TM"/>
</dbReference>
<feature type="transmembrane region" description="Helical" evidence="5">
    <location>
        <begin position="513"/>
        <end position="534"/>
    </location>
</feature>
<dbReference type="AlphaFoldDB" id="A0A5K7XAP0"/>
<evidence type="ECO:0000256" key="3">
    <source>
        <dbReference type="ARBA" id="ARBA00022989"/>
    </source>
</evidence>
<dbReference type="KEGG" id="lpav:PLANPX_3097"/>
<evidence type="ECO:0000313" key="8">
    <source>
        <dbReference type="EMBL" id="BBO33485.1"/>
    </source>
</evidence>
<feature type="transmembrane region" description="Helical" evidence="5">
    <location>
        <begin position="375"/>
        <end position="393"/>
    </location>
</feature>
<gene>
    <name evidence="8" type="ORF">PLANPX_3097</name>
</gene>
<feature type="transmembrane region" description="Helical" evidence="5">
    <location>
        <begin position="607"/>
        <end position="625"/>
    </location>
</feature>
<dbReference type="GO" id="GO:0016020">
    <property type="term" value="C:membrane"/>
    <property type="evidence" value="ECO:0007669"/>
    <property type="project" value="UniProtKB-SubCell"/>
</dbReference>
<feature type="transmembrane region" description="Helical" evidence="5">
    <location>
        <begin position="484"/>
        <end position="507"/>
    </location>
</feature>
<dbReference type="Pfam" id="PF12698">
    <property type="entry name" value="ABC2_membrane_3"/>
    <property type="match status" value="1"/>
</dbReference>
<keyword evidence="2 5" id="KW-0812">Transmembrane</keyword>
<feature type="transmembrane region" description="Helical" evidence="5">
    <location>
        <begin position="426"/>
        <end position="445"/>
    </location>
</feature>
<feature type="transmembrane region" description="Helical" evidence="5">
    <location>
        <begin position="289"/>
        <end position="309"/>
    </location>
</feature>
<dbReference type="GO" id="GO:0140359">
    <property type="term" value="F:ABC-type transporter activity"/>
    <property type="evidence" value="ECO:0007669"/>
    <property type="project" value="InterPro"/>
</dbReference>
<name>A0A5K7XAP0_9BACT</name>
<protein>
    <recommendedName>
        <fullName evidence="10">Sodium extrusion protein NatB</fullName>
    </recommendedName>
</protein>
<reference evidence="9" key="1">
    <citation type="submission" date="2019-10" db="EMBL/GenBank/DDBJ databases">
        <title>Lacipirellula parvula gen. nov., sp. nov., representing a lineage of planctomycetes widespread in freshwater anoxic habitats, and description of the family Lacipirellulaceae.</title>
        <authorList>
            <person name="Dedysh S.N."/>
            <person name="Kulichevskaya I.S."/>
            <person name="Beletsky A.V."/>
            <person name="Rakitin A.L."/>
            <person name="Mardanov A.V."/>
            <person name="Ivanova A.A."/>
            <person name="Saltykova V.X."/>
            <person name="Rijpstra W.I.C."/>
            <person name="Sinninghe Damste J.S."/>
            <person name="Ravin N.V."/>
        </authorList>
    </citation>
    <scope>NUCLEOTIDE SEQUENCE [LARGE SCALE GENOMIC DNA]</scope>
    <source>
        <strain evidence="9">PX69</strain>
    </source>
</reference>
<dbReference type="PANTHER" id="PTHR43471:SF3">
    <property type="entry name" value="ABC TRANSPORTER PERMEASE PROTEIN NATB"/>
    <property type="match status" value="1"/>
</dbReference>
<evidence type="ECO:0000256" key="4">
    <source>
        <dbReference type="ARBA" id="ARBA00023136"/>
    </source>
</evidence>
<evidence type="ECO:0000313" key="9">
    <source>
        <dbReference type="Proteomes" id="UP000326837"/>
    </source>
</evidence>
<evidence type="ECO:0000256" key="2">
    <source>
        <dbReference type="ARBA" id="ARBA00022692"/>
    </source>
</evidence>
<accession>A0A5K7XAP0</accession>
<dbReference type="EMBL" id="AP021861">
    <property type="protein sequence ID" value="BBO33485.1"/>
    <property type="molecule type" value="Genomic_DNA"/>
</dbReference>
<keyword evidence="3 5" id="KW-1133">Transmembrane helix</keyword>
<dbReference type="RefSeq" id="WP_152099239.1">
    <property type="nucleotide sequence ID" value="NZ_AP021861.1"/>
</dbReference>